<accession>A0A9D2LQC9</accession>
<keyword evidence="2" id="KW-0067">ATP-binding</keyword>
<dbReference type="InterPro" id="IPR007421">
    <property type="entry name" value="Schlafen_AlbA_2_dom"/>
</dbReference>
<sequence>MRTLLSGNVVEWARIEFKETWDAEASLKTICAFANDIDNWGGGYIVIGVREKEGRPQHPLKGVPAEKIDGYLKDMLNKCKLIQPEYLPIVEVADYEGKKFIVIRVPGGNSRPYSSPKNMSRDNKERVYYIR</sequence>
<name>A0A9D2LQC9_9FIRM</name>
<gene>
    <name evidence="2" type="ORF">IAA06_02470</name>
</gene>
<comment type="caution">
    <text evidence="2">The sequence shown here is derived from an EMBL/GenBank/DDBJ whole genome shotgun (WGS) entry which is preliminary data.</text>
</comment>
<dbReference type="Gene3D" id="3.30.950.30">
    <property type="entry name" value="Schlafen, AAA domain"/>
    <property type="match status" value="1"/>
</dbReference>
<feature type="domain" description="Schlafen AlbA-2" evidence="1">
    <location>
        <begin position="11"/>
        <end position="131"/>
    </location>
</feature>
<evidence type="ECO:0000313" key="3">
    <source>
        <dbReference type="Proteomes" id="UP000823842"/>
    </source>
</evidence>
<organism evidence="2 3">
    <name type="scientific">Candidatus Blautia faecavium</name>
    <dbReference type="NCBI Taxonomy" id="2838487"/>
    <lineage>
        <taxon>Bacteria</taxon>
        <taxon>Bacillati</taxon>
        <taxon>Bacillota</taxon>
        <taxon>Clostridia</taxon>
        <taxon>Lachnospirales</taxon>
        <taxon>Lachnospiraceae</taxon>
        <taxon>Blautia</taxon>
    </lineage>
</organism>
<dbReference type="PANTHER" id="PTHR30595">
    <property type="entry name" value="GLPR-RELATED TRANSCRIPTIONAL REPRESSOR"/>
    <property type="match status" value="1"/>
</dbReference>
<dbReference type="InterPro" id="IPR038461">
    <property type="entry name" value="Schlafen_AlbA_2_dom_sf"/>
</dbReference>
<keyword evidence="2" id="KW-0547">Nucleotide-binding</keyword>
<proteinExistence type="predicted"/>
<dbReference type="Proteomes" id="UP000823842">
    <property type="component" value="Unassembled WGS sequence"/>
</dbReference>
<evidence type="ECO:0000313" key="2">
    <source>
        <dbReference type="EMBL" id="HJB27640.1"/>
    </source>
</evidence>
<dbReference type="PANTHER" id="PTHR30595:SF6">
    <property type="entry name" value="SCHLAFEN ALBA-2 DOMAIN-CONTAINING PROTEIN"/>
    <property type="match status" value="1"/>
</dbReference>
<evidence type="ECO:0000259" key="1">
    <source>
        <dbReference type="Pfam" id="PF04326"/>
    </source>
</evidence>
<feature type="non-terminal residue" evidence="2">
    <location>
        <position position="131"/>
    </location>
</feature>
<dbReference type="AlphaFoldDB" id="A0A9D2LQC9"/>
<reference evidence="2" key="2">
    <citation type="submission" date="2021-04" db="EMBL/GenBank/DDBJ databases">
        <authorList>
            <person name="Gilroy R."/>
        </authorList>
    </citation>
    <scope>NUCLEOTIDE SEQUENCE</scope>
    <source>
        <strain evidence="2">ChiSjej1B19-5720</strain>
    </source>
</reference>
<reference evidence="2" key="1">
    <citation type="journal article" date="2021" name="PeerJ">
        <title>Extensive microbial diversity within the chicken gut microbiome revealed by metagenomics and culture.</title>
        <authorList>
            <person name="Gilroy R."/>
            <person name="Ravi A."/>
            <person name="Getino M."/>
            <person name="Pursley I."/>
            <person name="Horton D.L."/>
            <person name="Alikhan N.F."/>
            <person name="Baker D."/>
            <person name="Gharbi K."/>
            <person name="Hall N."/>
            <person name="Watson M."/>
            <person name="Adriaenssens E.M."/>
            <person name="Foster-Nyarko E."/>
            <person name="Jarju S."/>
            <person name="Secka A."/>
            <person name="Antonio M."/>
            <person name="Oren A."/>
            <person name="Chaudhuri R.R."/>
            <person name="La Ragione R."/>
            <person name="Hildebrand F."/>
            <person name="Pallen M.J."/>
        </authorList>
    </citation>
    <scope>NUCLEOTIDE SEQUENCE</scope>
    <source>
        <strain evidence="2">ChiSjej1B19-5720</strain>
    </source>
</reference>
<dbReference type="GO" id="GO:0005524">
    <property type="term" value="F:ATP binding"/>
    <property type="evidence" value="ECO:0007669"/>
    <property type="project" value="UniProtKB-KW"/>
</dbReference>
<dbReference type="EMBL" id="DWYZ01000058">
    <property type="protein sequence ID" value="HJB27640.1"/>
    <property type="molecule type" value="Genomic_DNA"/>
</dbReference>
<protein>
    <submittedName>
        <fullName evidence="2">ATP-binding protein</fullName>
    </submittedName>
</protein>
<dbReference type="Pfam" id="PF04326">
    <property type="entry name" value="SLFN_AlbA_2"/>
    <property type="match status" value="1"/>
</dbReference>